<comment type="caution">
    <text evidence="2">The sequence shown here is derived from an EMBL/GenBank/DDBJ whole genome shotgun (WGS) entry which is preliminary data.</text>
</comment>
<dbReference type="InterPro" id="IPR043129">
    <property type="entry name" value="ATPase_NBD"/>
</dbReference>
<dbReference type="Pfam" id="PF00480">
    <property type="entry name" value="ROK"/>
    <property type="match status" value="1"/>
</dbReference>
<evidence type="ECO:0000313" key="3">
    <source>
        <dbReference type="Proteomes" id="UP001596011"/>
    </source>
</evidence>
<dbReference type="InterPro" id="IPR049874">
    <property type="entry name" value="ROK_cs"/>
</dbReference>
<dbReference type="RefSeq" id="WP_377138754.1">
    <property type="nucleotide sequence ID" value="NZ_JBHSFI010000006.1"/>
</dbReference>
<organism evidence="2 3">
    <name type="scientific">Promicromonospora alba</name>
    <dbReference type="NCBI Taxonomy" id="1616110"/>
    <lineage>
        <taxon>Bacteria</taxon>
        <taxon>Bacillati</taxon>
        <taxon>Actinomycetota</taxon>
        <taxon>Actinomycetes</taxon>
        <taxon>Micrococcales</taxon>
        <taxon>Promicromonosporaceae</taxon>
        <taxon>Promicromonospora</taxon>
    </lineage>
</organism>
<dbReference type="InterPro" id="IPR000600">
    <property type="entry name" value="ROK"/>
</dbReference>
<dbReference type="Proteomes" id="UP001596011">
    <property type="component" value="Unassembled WGS sequence"/>
</dbReference>
<evidence type="ECO:0000256" key="1">
    <source>
        <dbReference type="ARBA" id="ARBA00006479"/>
    </source>
</evidence>
<accession>A0ABV9HMT3</accession>
<proteinExistence type="inferred from homology"/>
<keyword evidence="3" id="KW-1185">Reference proteome</keyword>
<comment type="similarity">
    <text evidence="1">Belongs to the ROK (NagC/XylR) family.</text>
</comment>
<evidence type="ECO:0000313" key="2">
    <source>
        <dbReference type="EMBL" id="MFC4630685.1"/>
    </source>
</evidence>
<reference evidence="3" key="1">
    <citation type="journal article" date="2019" name="Int. J. Syst. Evol. Microbiol.">
        <title>The Global Catalogue of Microorganisms (GCM) 10K type strain sequencing project: providing services to taxonomists for standard genome sequencing and annotation.</title>
        <authorList>
            <consortium name="The Broad Institute Genomics Platform"/>
            <consortium name="The Broad Institute Genome Sequencing Center for Infectious Disease"/>
            <person name="Wu L."/>
            <person name="Ma J."/>
        </authorList>
    </citation>
    <scope>NUCLEOTIDE SEQUENCE [LARGE SCALE GENOMIC DNA]</scope>
    <source>
        <strain evidence="3">CCUG 42722</strain>
    </source>
</reference>
<protein>
    <submittedName>
        <fullName evidence="2">ROK family protein</fullName>
    </submittedName>
</protein>
<gene>
    <name evidence="2" type="ORF">ACFO6V_20735</name>
</gene>
<dbReference type="PANTHER" id="PTHR18964:SF169">
    <property type="entry name" value="N-ACETYLMANNOSAMINE KINASE"/>
    <property type="match status" value="1"/>
</dbReference>
<dbReference type="Gene3D" id="3.30.420.40">
    <property type="match status" value="2"/>
</dbReference>
<sequence length="310" mass="30026">MSGGPTADVMSGDPTAGVDIGGTKIRAAVVAPGGAVLASATAPTPAGGEAMLDVAADLVARAVASAGVPVAAVGVGAAGVVDPGTGEVLAASDSFTGWVGTNLRDGFGSRTGLRVVAANDVDSFLVGEATWGAVRGVRSAAGIALGTGVGGALWLDGALYRGAGAAGEIGHMPGFGDARCTCGQRGHLETLASGRSVARRYAELGGGPGVETDVGASEVEARALAGDELAVRVLADAGHAVGSAVLMVAALLDVGHVVVGGGLARAWDLLEPALLARLRAEPPVSGHLIEVRRAVLGGNATVVGAAALAR</sequence>
<dbReference type="PROSITE" id="PS01125">
    <property type="entry name" value="ROK"/>
    <property type="match status" value="1"/>
</dbReference>
<dbReference type="PANTHER" id="PTHR18964">
    <property type="entry name" value="ROK (REPRESSOR, ORF, KINASE) FAMILY"/>
    <property type="match status" value="1"/>
</dbReference>
<name>A0ABV9HMT3_9MICO</name>
<dbReference type="SUPFAM" id="SSF53067">
    <property type="entry name" value="Actin-like ATPase domain"/>
    <property type="match status" value="1"/>
</dbReference>
<dbReference type="EMBL" id="JBHSFI010000006">
    <property type="protein sequence ID" value="MFC4630685.1"/>
    <property type="molecule type" value="Genomic_DNA"/>
</dbReference>